<accession>A0AAV7ULM3</accession>
<dbReference type="AlphaFoldDB" id="A0AAV7ULM3"/>
<proteinExistence type="predicted"/>
<evidence type="ECO:0000313" key="1">
    <source>
        <dbReference type="EMBL" id="KAJ1189910.1"/>
    </source>
</evidence>
<gene>
    <name evidence="1" type="ORF">NDU88_006652</name>
</gene>
<protein>
    <submittedName>
        <fullName evidence="1">Uncharacterized protein</fullName>
    </submittedName>
</protein>
<evidence type="ECO:0000313" key="2">
    <source>
        <dbReference type="Proteomes" id="UP001066276"/>
    </source>
</evidence>
<dbReference type="Proteomes" id="UP001066276">
    <property type="component" value="Chromosome 3_1"/>
</dbReference>
<keyword evidence="2" id="KW-1185">Reference proteome</keyword>
<dbReference type="EMBL" id="JANPWB010000005">
    <property type="protein sequence ID" value="KAJ1189910.1"/>
    <property type="molecule type" value="Genomic_DNA"/>
</dbReference>
<sequence>MLGRLLTSQPIRIEDGCDVGGAARGGRKAERADSGWQWCSRRLLVGLIVCGKKIKSDLMQRNRLASFIAATTNGDEGHSFYYGPRV</sequence>
<comment type="caution">
    <text evidence="1">The sequence shown here is derived from an EMBL/GenBank/DDBJ whole genome shotgun (WGS) entry which is preliminary data.</text>
</comment>
<organism evidence="1 2">
    <name type="scientific">Pleurodeles waltl</name>
    <name type="common">Iberian ribbed newt</name>
    <dbReference type="NCBI Taxonomy" id="8319"/>
    <lineage>
        <taxon>Eukaryota</taxon>
        <taxon>Metazoa</taxon>
        <taxon>Chordata</taxon>
        <taxon>Craniata</taxon>
        <taxon>Vertebrata</taxon>
        <taxon>Euteleostomi</taxon>
        <taxon>Amphibia</taxon>
        <taxon>Batrachia</taxon>
        <taxon>Caudata</taxon>
        <taxon>Salamandroidea</taxon>
        <taxon>Salamandridae</taxon>
        <taxon>Pleurodelinae</taxon>
        <taxon>Pleurodeles</taxon>
    </lineage>
</organism>
<name>A0AAV7ULM3_PLEWA</name>
<reference evidence="1" key="1">
    <citation type="journal article" date="2022" name="bioRxiv">
        <title>Sequencing and chromosome-scale assembly of the giantPleurodeles waltlgenome.</title>
        <authorList>
            <person name="Brown T."/>
            <person name="Elewa A."/>
            <person name="Iarovenko S."/>
            <person name="Subramanian E."/>
            <person name="Araus A.J."/>
            <person name="Petzold A."/>
            <person name="Susuki M."/>
            <person name="Suzuki K.-i.T."/>
            <person name="Hayashi T."/>
            <person name="Toyoda A."/>
            <person name="Oliveira C."/>
            <person name="Osipova E."/>
            <person name="Leigh N.D."/>
            <person name="Simon A."/>
            <person name="Yun M.H."/>
        </authorList>
    </citation>
    <scope>NUCLEOTIDE SEQUENCE</scope>
    <source>
        <strain evidence="1">20211129_DDA</strain>
        <tissue evidence="1">Liver</tissue>
    </source>
</reference>